<dbReference type="Gene3D" id="1.10.260.40">
    <property type="entry name" value="lambda repressor-like DNA-binding domains"/>
    <property type="match status" value="1"/>
</dbReference>
<evidence type="ECO:0000259" key="1">
    <source>
        <dbReference type="PROSITE" id="PS50943"/>
    </source>
</evidence>
<dbReference type="InterPro" id="IPR010982">
    <property type="entry name" value="Lambda_DNA-bd_dom_sf"/>
</dbReference>
<organism evidence="2 3">
    <name type="scientific">Flexivirga oryzae</name>
    <dbReference type="NCBI Taxonomy" id="1794944"/>
    <lineage>
        <taxon>Bacteria</taxon>
        <taxon>Bacillati</taxon>
        <taxon>Actinomycetota</taxon>
        <taxon>Actinomycetes</taxon>
        <taxon>Micrococcales</taxon>
        <taxon>Dermacoccaceae</taxon>
        <taxon>Flexivirga</taxon>
    </lineage>
</organism>
<dbReference type="InterPro" id="IPR001387">
    <property type="entry name" value="Cro/C1-type_HTH"/>
</dbReference>
<dbReference type="PROSITE" id="PS50943">
    <property type="entry name" value="HTH_CROC1"/>
    <property type="match status" value="1"/>
</dbReference>
<accession>A0A839NAJ9</accession>
<sequence length="202" mass="22450">MDMPEVMRSRRAMLSLSQAELAHHAGVDKRQIRRYEAGEAQPSLPVARLIAEALDVTLDELAGNHGSRVGLSGQWWASWQTQTNDTPAYPTQPVTLTQRDDLVQIHADRRGLALPGAGYTWRGELRLWDNQVLMGWYVADEAGVRSMGTLFMRLHTHGQHMIGRWVGQSHDGPMLTGYGVIARDEQAAADQLGQLVEEGMTP</sequence>
<evidence type="ECO:0000313" key="2">
    <source>
        <dbReference type="EMBL" id="MBB2893014.1"/>
    </source>
</evidence>
<dbReference type="CDD" id="cd00093">
    <property type="entry name" value="HTH_XRE"/>
    <property type="match status" value="1"/>
</dbReference>
<protein>
    <submittedName>
        <fullName evidence="2">Transcriptional regulator with XRE-family HTH domain</fullName>
    </submittedName>
</protein>
<dbReference type="EMBL" id="JACHVQ010000002">
    <property type="protein sequence ID" value="MBB2893014.1"/>
    <property type="molecule type" value="Genomic_DNA"/>
</dbReference>
<gene>
    <name evidence="2" type="ORF">FHU39_003032</name>
</gene>
<dbReference type="Proteomes" id="UP000559182">
    <property type="component" value="Unassembled WGS sequence"/>
</dbReference>
<feature type="domain" description="HTH cro/C1-type" evidence="1">
    <location>
        <begin position="7"/>
        <end position="61"/>
    </location>
</feature>
<name>A0A839NAJ9_9MICO</name>
<keyword evidence="3" id="KW-1185">Reference proteome</keyword>
<reference evidence="2 3" key="1">
    <citation type="submission" date="2020-08" db="EMBL/GenBank/DDBJ databases">
        <title>Sequencing the genomes of 1000 actinobacteria strains.</title>
        <authorList>
            <person name="Klenk H.-P."/>
        </authorList>
    </citation>
    <scope>NUCLEOTIDE SEQUENCE [LARGE SCALE GENOMIC DNA]</scope>
    <source>
        <strain evidence="2 3">DSM 105369</strain>
    </source>
</reference>
<evidence type="ECO:0000313" key="3">
    <source>
        <dbReference type="Proteomes" id="UP000559182"/>
    </source>
</evidence>
<proteinExistence type="predicted"/>
<comment type="caution">
    <text evidence="2">The sequence shown here is derived from an EMBL/GenBank/DDBJ whole genome shotgun (WGS) entry which is preliminary data.</text>
</comment>
<dbReference type="GO" id="GO:0003677">
    <property type="term" value="F:DNA binding"/>
    <property type="evidence" value="ECO:0007669"/>
    <property type="project" value="InterPro"/>
</dbReference>
<dbReference type="AlphaFoldDB" id="A0A839NAJ9"/>
<dbReference type="SUPFAM" id="SSF47413">
    <property type="entry name" value="lambda repressor-like DNA-binding domains"/>
    <property type="match status" value="1"/>
</dbReference>
<dbReference type="SMART" id="SM00530">
    <property type="entry name" value="HTH_XRE"/>
    <property type="match status" value="1"/>
</dbReference>
<dbReference type="Pfam" id="PF01381">
    <property type="entry name" value="HTH_3"/>
    <property type="match status" value="1"/>
</dbReference>